<proteinExistence type="predicted"/>
<sequence length="50" mass="5670">MQVSALRSGPNLCCQQRAWNQAVSNQFISRLLLGGTHFHYVANKLIQKLK</sequence>
<evidence type="ECO:0000313" key="1">
    <source>
        <dbReference type="EMBL" id="EHO49481.1"/>
    </source>
</evidence>
<name>H1LIV1_9LACO</name>
<dbReference type="EMBL" id="AGRJ01000222">
    <property type="protein sequence ID" value="EHO49481.1"/>
    <property type="molecule type" value="Genomic_DNA"/>
</dbReference>
<organism evidence="1 2">
    <name type="scientific">Lentilactobacillus kisonensis F0435</name>
    <dbReference type="NCBI Taxonomy" id="797516"/>
    <lineage>
        <taxon>Bacteria</taxon>
        <taxon>Bacillati</taxon>
        <taxon>Bacillota</taxon>
        <taxon>Bacilli</taxon>
        <taxon>Lactobacillales</taxon>
        <taxon>Lactobacillaceae</taxon>
        <taxon>Lentilactobacillus</taxon>
    </lineage>
</organism>
<reference evidence="1 2" key="1">
    <citation type="submission" date="2011-09" db="EMBL/GenBank/DDBJ databases">
        <authorList>
            <person name="Weinstock G."/>
            <person name="Sodergren E."/>
            <person name="Clifton S."/>
            <person name="Fulton L."/>
            <person name="Fulton B."/>
            <person name="Courtney L."/>
            <person name="Fronick C."/>
            <person name="Harrison M."/>
            <person name="Strong C."/>
            <person name="Farmer C."/>
            <person name="Delahaunty K."/>
            <person name="Markovic C."/>
            <person name="Hall O."/>
            <person name="Minx P."/>
            <person name="Tomlinson C."/>
            <person name="Mitreva M."/>
            <person name="Hou S."/>
            <person name="Chen J."/>
            <person name="Wollam A."/>
            <person name="Pepin K.H."/>
            <person name="Johnson M."/>
            <person name="Bhonagiri V."/>
            <person name="Zhang X."/>
            <person name="Suruliraj S."/>
            <person name="Warren W."/>
            <person name="Chinwalla A."/>
            <person name="Mardis E.R."/>
            <person name="Wilson R.K."/>
        </authorList>
    </citation>
    <scope>NUCLEOTIDE SEQUENCE [LARGE SCALE GENOMIC DNA]</scope>
    <source>
        <strain evidence="1 2">F0435</strain>
    </source>
</reference>
<accession>H1LIV1</accession>
<evidence type="ECO:0000313" key="2">
    <source>
        <dbReference type="Proteomes" id="UP000005025"/>
    </source>
</evidence>
<dbReference type="STRING" id="797516.HMPREF9104_02543"/>
<dbReference type="Proteomes" id="UP000005025">
    <property type="component" value="Unassembled WGS sequence"/>
</dbReference>
<gene>
    <name evidence="1" type="ORF">HMPREF9104_02543</name>
</gene>
<protein>
    <submittedName>
        <fullName evidence="1">Uncharacterized protein</fullName>
    </submittedName>
</protein>
<dbReference type="HOGENOM" id="CLU_3119143_0_0_9"/>
<dbReference type="AlphaFoldDB" id="H1LIV1"/>
<comment type="caution">
    <text evidence="1">The sequence shown here is derived from an EMBL/GenBank/DDBJ whole genome shotgun (WGS) entry which is preliminary data.</text>
</comment>